<dbReference type="InterPro" id="IPR001124">
    <property type="entry name" value="Lipid-bd_serum_glycop_C"/>
</dbReference>
<evidence type="ECO:0000256" key="3">
    <source>
        <dbReference type="SAM" id="SignalP"/>
    </source>
</evidence>
<dbReference type="Gene3D" id="3.15.20.10">
    <property type="entry name" value="Bactericidal permeability-increasing protein, domain 2"/>
    <property type="match status" value="1"/>
</dbReference>
<protein>
    <recommendedName>
        <fullName evidence="4">Lipid-binding serum glycoprotein C-terminal domain-containing protein</fullName>
    </recommendedName>
</protein>
<accession>A0ABP0FKA4</accession>
<sequence>MKSVTFSVILLLLFEASAAADRNPGIQMLLTSKGINFAKDVVLGFVRDVASNLAIPNINESNYVASDFRTTSFDLGTTKVNTESPIVFKVGVKGATATATGKWKASDKILFFTINGMGKVHVSANIDLEQTIGFGRNFDKPAFWIGSCSADVTNIDIQLEGNYFLQTWIYNILLGFFKDRISRELKDKICENIRGSFAEQTKKFSNEFQTDFPLVFGTNQPIKLNVGLISNPVVTTNSITIALRGRCFPMSMPWLRFPFIPPTAPVLSSYTSKMARISISPYVMNTLLYSMWKNNVLKKSFTQQQLSSVLGSPLTANTLAPFLTLAPYGYQQLQAEVLAIRAPKAQFTTRGVTISGKFDIIAGPPIAPNAATINTDVEFMFTPLRSGGIISGSMSNMRVVITNVGALSSQARSKMNKLIEDFLLIQMLPALNSATETGFEYLRIYGFAFSDTSIYYRQNAITMETNFRKLPTTTAAPPSRTIVIEDYTQPDFNVWAISSKTNNLNILHQG</sequence>
<organism evidence="5 6">
    <name type="scientific">Clavelina lepadiformis</name>
    <name type="common">Light-bulb sea squirt</name>
    <name type="synonym">Ascidia lepadiformis</name>
    <dbReference type="NCBI Taxonomy" id="159417"/>
    <lineage>
        <taxon>Eukaryota</taxon>
        <taxon>Metazoa</taxon>
        <taxon>Chordata</taxon>
        <taxon>Tunicata</taxon>
        <taxon>Ascidiacea</taxon>
        <taxon>Aplousobranchia</taxon>
        <taxon>Clavelinidae</taxon>
        <taxon>Clavelina</taxon>
    </lineage>
</organism>
<dbReference type="InterPro" id="IPR032942">
    <property type="entry name" value="BPI/LBP/Plunc"/>
</dbReference>
<evidence type="ECO:0000256" key="1">
    <source>
        <dbReference type="ARBA" id="ARBA00007292"/>
    </source>
</evidence>
<keyword evidence="2" id="KW-1015">Disulfide bond</keyword>
<evidence type="ECO:0000313" key="5">
    <source>
        <dbReference type="EMBL" id="CAK8678847.1"/>
    </source>
</evidence>
<dbReference type="EMBL" id="CAWYQH010000057">
    <property type="protein sequence ID" value="CAK8678847.1"/>
    <property type="molecule type" value="Genomic_DNA"/>
</dbReference>
<feature type="domain" description="Lipid-binding serum glycoprotein C-terminal" evidence="4">
    <location>
        <begin position="269"/>
        <end position="465"/>
    </location>
</feature>
<evidence type="ECO:0000259" key="4">
    <source>
        <dbReference type="SMART" id="SM00329"/>
    </source>
</evidence>
<dbReference type="InterPro" id="IPR017942">
    <property type="entry name" value="Lipid-bd_serum_glycop_N"/>
</dbReference>
<comment type="similarity">
    <text evidence="1">Belongs to the BPI/LBP/Plunc superfamily. BPI/LBP family.</text>
</comment>
<keyword evidence="3" id="KW-0732">Signal</keyword>
<evidence type="ECO:0000256" key="2">
    <source>
        <dbReference type="ARBA" id="ARBA00023157"/>
    </source>
</evidence>
<dbReference type="InterPro" id="IPR017943">
    <property type="entry name" value="Bactericidal_perm-incr_a/b_dom"/>
</dbReference>
<dbReference type="Pfam" id="PF02886">
    <property type="entry name" value="LBP_BPI_CETP_C"/>
    <property type="match status" value="1"/>
</dbReference>
<feature type="signal peptide" evidence="3">
    <location>
        <begin position="1"/>
        <end position="20"/>
    </location>
</feature>
<name>A0ABP0FKA4_CLALP</name>
<dbReference type="Pfam" id="PF01273">
    <property type="entry name" value="LBP_BPI_CETP"/>
    <property type="match status" value="1"/>
</dbReference>
<dbReference type="PANTHER" id="PTHR10504:SF131">
    <property type="entry name" value="BPI2 DOMAIN-CONTAINING PROTEIN"/>
    <property type="match status" value="1"/>
</dbReference>
<keyword evidence="6" id="KW-1185">Reference proteome</keyword>
<proteinExistence type="inferred from homology"/>
<feature type="chain" id="PRO_5045115928" description="Lipid-binding serum glycoprotein C-terminal domain-containing protein" evidence="3">
    <location>
        <begin position="21"/>
        <end position="510"/>
    </location>
</feature>
<dbReference type="Gene3D" id="3.15.10.10">
    <property type="entry name" value="Bactericidal permeability-increasing protein, domain 1"/>
    <property type="match status" value="1"/>
</dbReference>
<dbReference type="SMART" id="SM00329">
    <property type="entry name" value="BPI2"/>
    <property type="match status" value="1"/>
</dbReference>
<gene>
    <name evidence="5" type="ORF">CVLEPA_LOCUS9122</name>
</gene>
<comment type="caution">
    <text evidence="5">The sequence shown here is derived from an EMBL/GenBank/DDBJ whole genome shotgun (WGS) entry which is preliminary data.</text>
</comment>
<dbReference type="PANTHER" id="PTHR10504">
    <property type="entry name" value="BACTERICIDAL PERMEABILITY-INCREASING BPI PROTEIN-RELATED"/>
    <property type="match status" value="1"/>
</dbReference>
<reference evidence="5 6" key="1">
    <citation type="submission" date="2024-02" db="EMBL/GenBank/DDBJ databases">
        <authorList>
            <person name="Daric V."/>
            <person name="Darras S."/>
        </authorList>
    </citation>
    <scope>NUCLEOTIDE SEQUENCE [LARGE SCALE GENOMIC DNA]</scope>
</reference>
<dbReference type="Proteomes" id="UP001642483">
    <property type="component" value="Unassembled WGS sequence"/>
</dbReference>
<dbReference type="SUPFAM" id="SSF55394">
    <property type="entry name" value="Bactericidal permeability-increasing protein, BPI"/>
    <property type="match status" value="2"/>
</dbReference>
<evidence type="ECO:0000313" key="6">
    <source>
        <dbReference type="Proteomes" id="UP001642483"/>
    </source>
</evidence>